<dbReference type="InterPro" id="IPR036291">
    <property type="entry name" value="NAD(P)-bd_dom_sf"/>
</dbReference>
<evidence type="ECO:0008006" key="3">
    <source>
        <dbReference type="Google" id="ProtNLM"/>
    </source>
</evidence>
<dbReference type="GO" id="GO:0005524">
    <property type="term" value="F:ATP binding"/>
    <property type="evidence" value="ECO:0007669"/>
    <property type="project" value="InterPro"/>
</dbReference>
<reference evidence="1 2" key="1">
    <citation type="submission" date="2017-09" db="EMBL/GenBank/DDBJ databases">
        <title>Sphingomonas ginsenosidimutans KACC 14949, whole genome shotgun sequence.</title>
        <authorList>
            <person name="Feng G."/>
            <person name="Zhu H."/>
        </authorList>
    </citation>
    <scope>NUCLEOTIDE SEQUENCE [LARGE SCALE GENOMIC DNA]</scope>
    <source>
        <strain evidence="1 2">KACC 14949</strain>
    </source>
</reference>
<dbReference type="Proteomes" id="UP000218784">
    <property type="component" value="Unassembled WGS sequence"/>
</dbReference>
<evidence type="ECO:0000313" key="1">
    <source>
        <dbReference type="EMBL" id="PCG09447.1"/>
    </source>
</evidence>
<dbReference type="SUPFAM" id="SSF51735">
    <property type="entry name" value="NAD(P)-binding Rossmann-fold domains"/>
    <property type="match status" value="1"/>
</dbReference>
<dbReference type="Gene3D" id="3.30.1490.20">
    <property type="entry name" value="ATP-grasp fold, A domain"/>
    <property type="match status" value="1"/>
</dbReference>
<keyword evidence="2" id="KW-1185">Reference proteome</keyword>
<dbReference type="RefSeq" id="WP_096610985.1">
    <property type="nucleotide sequence ID" value="NZ_NWVD01000002.1"/>
</dbReference>
<comment type="caution">
    <text evidence="1">The sequence shown here is derived from an EMBL/GenBank/DDBJ whole genome shotgun (WGS) entry which is preliminary data.</text>
</comment>
<dbReference type="AlphaFoldDB" id="A0A2A4I0K7"/>
<dbReference type="InterPro" id="IPR013815">
    <property type="entry name" value="ATP_grasp_subdomain_1"/>
</dbReference>
<dbReference type="Gene3D" id="3.40.50.20">
    <property type="match status" value="1"/>
</dbReference>
<protein>
    <recommendedName>
        <fullName evidence="3">ATP-grasp domain-containing protein</fullName>
    </recommendedName>
</protein>
<proteinExistence type="predicted"/>
<dbReference type="SUPFAM" id="SSF56059">
    <property type="entry name" value="Glutathione synthetase ATP-binding domain-like"/>
    <property type="match status" value="1"/>
</dbReference>
<dbReference type="Gene3D" id="3.30.470.20">
    <property type="entry name" value="ATP-grasp fold, B domain"/>
    <property type="match status" value="1"/>
</dbReference>
<organism evidence="1 2">
    <name type="scientific">Sphingomonas ginsenosidimutans</name>
    <dbReference type="NCBI Taxonomy" id="862134"/>
    <lineage>
        <taxon>Bacteria</taxon>
        <taxon>Pseudomonadati</taxon>
        <taxon>Pseudomonadota</taxon>
        <taxon>Alphaproteobacteria</taxon>
        <taxon>Sphingomonadales</taxon>
        <taxon>Sphingomonadaceae</taxon>
        <taxon>Sphingomonas</taxon>
    </lineage>
</organism>
<name>A0A2A4I0K7_9SPHN</name>
<evidence type="ECO:0000313" key="2">
    <source>
        <dbReference type="Proteomes" id="UP000218784"/>
    </source>
</evidence>
<gene>
    <name evidence="1" type="ORF">COA17_06035</name>
</gene>
<sequence length="380" mass="40430">MTGIVPGTVIVTGARAPVALDIARSFRALGWTVHLADSVPATAARWSRPAFSVHRLPPPRTAFAAFRAALARLVEATGATLVVPTCEEVFYIAAAAPPARVFAPPPDVLRRLHSKALFADVAHAAGVAMPETQAIDDAAALAALPLDRIVLKPEYSRFAAATLIRPSPRAAARLRPSPAHRWVAQAFVAGEELCLWTAAHAGRLTAHALYRPAWRHGRSAAYAFEAVDWPPAIDMARRIVAATGATGHLSFDLIRTPDGAAVPIECNPRAVSGVHLFDGSALARAILGESVPPPAPGTRRHLAPAMALLGVPSALAARRWRSFRNQWRDGRDAITRPGDRWPAAGALVDAARFAALGLSRWHSPTRQTTADIEWNGGPIA</sequence>
<dbReference type="EMBL" id="NWVD01000002">
    <property type="protein sequence ID" value="PCG09447.1"/>
    <property type="molecule type" value="Genomic_DNA"/>
</dbReference>
<accession>A0A2A4I0K7</accession>